<dbReference type="CDD" id="cd06223">
    <property type="entry name" value="PRTases_typeI"/>
    <property type="match status" value="1"/>
</dbReference>
<accession>A0A382IM33</accession>
<evidence type="ECO:0000256" key="7">
    <source>
        <dbReference type="ARBA" id="ARBA00011893"/>
    </source>
</evidence>
<feature type="domain" description="Phosphoribosyltransferase" evidence="12">
    <location>
        <begin position="27"/>
        <end position="124"/>
    </location>
</feature>
<evidence type="ECO:0000256" key="11">
    <source>
        <dbReference type="ARBA" id="ARBA00022726"/>
    </source>
</evidence>
<evidence type="ECO:0000256" key="2">
    <source>
        <dbReference type="ARBA" id="ARBA00003968"/>
    </source>
</evidence>
<gene>
    <name evidence="13" type="ORF">METZ01_LOCUS253229</name>
</gene>
<dbReference type="EMBL" id="UINC01068072">
    <property type="protein sequence ID" value="SVC00375.1"/>
    <property type="molecule type" value="Genomic_DNA"/>
</dbReference>
<dbReference type="AlphaFoldDB" id="A0A382IM33"/>
<evidence type="ECO:0000256" key="3">
    <source>
        <dbReference type="ARBA" id="ARBA00004496"/>
    </source>
</evidence>
<dbReference type="PANTHER" id="PTHR11776:SF7">
    <property type="entry name" value="PHOSPHORIBOSYLTRANSFERASE DOMAIN-CONTAINING PROTEIN"/>
    <property type="match status" value="1"/>
</dbReference>
<comment type="similarity">
    <text evidence="5">Belongs to the purine/pyrimidine phosphoribosyltransferase family.</text>
</comment>
<dbReference type="Gene3D" id="3.40.50.2020">
    <property type="match status" value="1"/>
</dbReference>
<evidence type="ECO:0000256" key="5">
    <source>
        <dbReference type="ARBA" id="ARBA00008391"/>
    </source>
</evidence>
<keyword evidence="11" id="KW-0660">Purine salvage</keyword>
<organism evidence="13">
    <name type="scientific">marine metagenome</name>
    <dbReference type="NCBI Taxonomy" id="408172"/>
    <lineage>
        <taxon>unclassified sequences</taxon>
        <taxon>metagenomes</taxon>
        <taxon>ecological metagenomes</taxon>
    </lineage>
</organism>
<reference evidence="13" key="1">
    <citation type="submission" date="2018-05" db="EMBL/GenBank/DDBJ databases">
        <authorList>
            <person name="Lanie J.A."/>
            <person name="Ng W.-L."/>
            <person name="Kazmierczak K.M."/>
            <person name="Andrzejewski T.M."/>
            <person name="Davidsen T.M."/>
            <person name="Wayne K.J."/>
            <person name="Tettelin H."/>
            <person name="Glass J.I."/>
            <person name="Rusch D."/>
            <person name="Podicherti R."/>
            <person name="Tsui H.-C.T."/>
            <person name="Winkler M.E."/>
        </authorList>
    </citation>
    <scope>NUCLEOTIDE SEQUENCE</scope>
</reference>
<evidence type="ECO:0000256" key="8">
    <source>
        <dbReference type="ARBA" id="ARBA00022490"/>
    </source>
</evidence>
<comment type="pathway">
    <text evidence="4">Purine metabolism; AMP biosynthesis via salvage pathway; AMP from adenine: step 1/1.</text>
</comment>
<dbReference type="SUPFAM" id="SSF53271">
    <property type="entry name" value="PRTase-like"/>
    <property type="match status" value="1"/>
</dbReference>
<evidence type="ECO:0000256" key="6">
    <source>
        <dbReference type="ARBA" id="ARBA00011738"/>
    </source>
</evidence>
<proteinExistence type="inferred from homology"/>
<comment type="subcellular location">
    <subcellularLocation>
        <location evidence="3">Cytoplasm</location>
    </subcellularLocation>
</comment>
<dbReference type="EC" id="2.4.2.7" evidence="7"/>
<dbReference type="Pfam" id="PF00156">
    <property type="entry name" value="Pribosyltran"/>
    <property type="match status" value="1"/>
</dbReference>
<evidence type="ECO:0000313" key="13">
    <source>
        <dbReference type="EMBL" id="SVC00375.1"/>
    </source>
</evidence>
<keyword evidence="10" id="KW-0808">Transferase</keyword>
<comment type="catalytic activity">
    <reaction evidence="1">
        <text>AMP + diphosphate = 5-phospho-alpha-D-ribose 1-diphosphate + adenine</text>
        <dbReference type="Rhea" id="RHEA:16609"/>
        <dbReference type="ChEBI" id="CHEBI:16708"/>
        <dbReference type="ChEBI" id="CHEBI:33019"/>
        <dbReference type="ChEBI" id="CHEBI:58017"/>
        <dbReference type="ChEBI" id="CHEBI:456215"/>
        <dbReference type="EC" id="2.4.2.7"/>
    </reaction>
</comment>
<sequence length="124" mass="13899">MKEYVRTILDYPVKGIQFRDITTLLQNAGLFKQVIDEMTNPWKNVEIDAVLSIESRGFIMAGAIAYNIGAAFIPLRKPDKLPGETFKVSYSLEYGSTEMHIHKDALDNHKNLLIIDDLLATGGT</sequence>
<dbReference type="GO" id="GO:0003999">
    <property type="term" value="F:adenine phosphoribosyltransferase activity"/>
    <property type="evidence" value="ECO:0007669"/>
    <property type="project" value="UniProtKB-EC"/>
</dbReference>
<keyword evidence="8" id="KW-0963">Cytoplasm</keyword>
<keyword evidence="9" id="KW-0328">Glycosyltransferase</keyword>
<dbReference type="FunFam" id="3.40.50.2020:FF:000004">
    <property type="entry name" value="Adenine phosphoribosyltransferase"/>
    <property type="match status" value="1"/>
</dbReference>
<name>A0A382IM33_9ZZZZ</name>
<evidence type="ECO:0000256" key="4">
    <source>
        <dbReference type="ARBA" id="ARBA00004659"/>
    </source>
</evidence>
<dbReference type="NCBIfam" id="NF002636">
    <property type="entry name" value="PRK02304.1-5"/>
    <property type="match status" value="1"/>
</dbReference>
<dbReference type="PANTHER" id="PTHR11776">
    <property type="entry name" value="ADENINE PHOSPHORIBOSYLTRANSFERASE"/>
    <property type="match status" value="1"/>
</dbReference>
<feature type="non-terminal residue" evidence="13">
    <location>
        <position position="124"/>
    </location>
</feature>
<protein>
    <recommendedName>
        <fullName evidence="7">adenine phosphoribosyltransferase</fullName>
        <ecNumber evidence="7">2.4.2.7</ecNumber>
    </recommendedName>
</protein>
<evidence type="ECO:0000256" key="10">
    <source>
        <dbReference type="ARBA" id="ARBA00022679"/>
    </source>
</evidence>
<evidence type="ECO:0000259" key="12">
    <source>
        <dbReference type="Pfam" id="PF00156"/>
    </source>
</evidence>
<dbReference type="GO" id="GO:0006166">
    <property type="term" value="P:purine ribonucleoside salvage"/>
    <property type="evidence" value="ECO:0007669"/>
    <property type="project" value="UniProtKB-KW"/>
</dbReference>
<comment type="subunit">
    <text evidence="6">Homodimer.</text>
</comment>
<comment type="function">
    <text evidence="2">Catalyzes a salvage reaction resulting in the formation of AMP, that is energically less costly than de novo synthesis.</text>
</comment>
<evidence type="ECO:0000256" key="9">
    <source>
        <dbReference type="ARBA" id="ARBA00022676"/>
    </source>
</evidence>
<evidence type="ECO:0000256" key="1">
    <source>
        <dbReference type="ARBA" id="ARBA00000868"/>
    </source>
</evidence>
<dbReference type="InterPro" id="IPR000836">
    <property type="entry name" value="PRTase_dom"/>
</dbReference>
<dbReference type="InterPro" id="IPR029057">
    <property type="entry name" value="PRTase-like"/>
</dbReference>
<dbReference type="GO" id="GO:0005737">
    <property type="term" value="C:cytoplasm"/>
    <property type="evidence" value="ECO:0007669"/>
    <property type="project" value="UniProtKB-SubCell"/>
</dbReference>
<dbReference type="InterPro" id="IPR050120">
    <property type="entry name" value="Adenine_PRTase"/>
</dbReference>